<dbReference type="EMBL" id="JAGGNH010000002">
    <property type="protein sequence ID" value="KAJ0981592.1"/>
    <property type="molecule type" value="Genomic_DNA"/>
</dbReference>
<dbReference type="PANTHER" id="PTHR46277">
    <property type="entry name" value="OS03G0850700 PROTEIN"/>
    <property type="match status" value="1"/>
</dbReference>
<organism evidence="1 2">
    <name type="scientific">Dioscorea zingiberensis</name>
    <dbReference type="NCBI Taxonomy" id="325984"/>
    <lineage>
        <taxon>Eukaryota</taxon>
        <taxon>Viridiplantae</taxon>
        <taxon>Streptophyta</taxon>
        <taxon>Embryophyta</taxon>
        <taxon>Tracheophyta</taxon>
        <taxon>Spermatophyta</taxon>
        <taxon>Magnoliopsida</taxon>
        <taxon>Liliopsida</taxon>
        <taxon>Dioscoreales</taxon>
        <taxon>Dioscoreaceae</taxon>
        <taxon>Dioscorea</taxon>
    </lineage>
</organism>
<comment type="caution">
    <text evidence="1">The sequence shown here is derived from an EMBL/GenBank/DDBJ whole genome shotgun (WGS) entry which is preliminary data.</text>
</comment>
<gene>
    <name evidence="1" type="ORF">J5N97_009847</name>
</gene>
<dbReference type="AlphaFoldDB" id="A0A9D5CZ30"/>
<reference evidence="1" key="2">
    <citation type="journal article" date="2022" name="Hortic Res">
        <title>The genome of Dioscorea zingiberensis sheds light on the biosynthesis, origin and evolution of the medicinally important diosgenin saponins.</title>
        <authorList>
            <person name="Li Y."/>
            <person name="Tan C."/>
            <person name="Li Z."/>
            <person name="Guo J."/>
            <person name="Li S."/>
            <person name="Chen X."/>
            <person name="Wang C."/>
            <person name="Dai X."/>
            <person name="Yang H."/>
            <person name="Song W."/>
            <person name="Hou L."/>
            <person name="Xu J."/>
            <person name="Tong Z."/>
            <person name="Xu A."/>
            <person name="Yuan X."/>
            <person name="Wang W."/>
            <person name="Yang Q."/>
            <person name="Chen L."/>
            <person name="Sun Z."/>
            <person name="Wang K."/>
            <person name="Pan B."/>
            <person name="Chen J."/>
            <person name="Bao Y."/>
            <person name="Liu F."/>
            <person name="Qi X."/>
            <person name="Gang D.R."/>
            <person name="Wen J."/>
            <person name="Li J."/>
        </authorList>
    </citation>
    <scope>NUCLEOTIDE SEQUENCE</scope>
    <source>
        <strain evidence="1">Dzin_1.0</strain>
    </source>
</reference>
<evidence type="ECO:0000313" key="2">
    <source>
        <dbReference type="Proteomes" id="UP001085076"/>
    </source>
</evidence>
<dbReference type="PANTHER" id="PTHR46277:SF3">
    <property type="entry name" value="BINDING PROTEIN, PUTATIVE-RELATED"/>
    <property type="match status" value="1"/>
</dbReference>
<protein>
    <submittedName>
        <fullName evidence="1">Uncharacterized protein</fullName>
    </submittedName>
</protein>
<accession>A0A9D5CZ30</accession>
<reference evidence="1" key="1">
    <citation type="submission" date="2021-03" db="EMBL/GenBank/DDBJ databases">
        <authorList>
            <person name="Li Z."/>
            <person name="Yang C."/>
        </authorList>
    </citation>
    <scope>NUCLEOTIDE SEQUENCE</scope>
    <source>
        <strain evidence="1">Dzin_1.0</strain>
        <tissue evidence="1">Leaf</tissue>
    </source>
</reference>
<evidence type="ECO:0000313" key="1">
    <source>
        <dbReference type="EMBL" id="KAJ0981592.1"/>
    </source>
</evidence>
<dbReference type="Proteomes" id="UP001085076">
    <property type="component" value="Miscellaneous, Linkage group lg02"/>
</dbReference>
<sequence length="112" mass="12802">MSICFTKSEIIAGSVDGTVRTFDIRIWNFVIDWVQRGLRWVVVHDEVEWKKVAQMRALVEDQDLATKEKFTIIADLQGWGYSNCDIRGYLAGLDILQVSLDGALNYVTKLFS</sequence>
<dbReference type="OrthoDB" id="1434354at2759"/>
<name>A0A9D5CZ30_9LILI</name>
<keyword evidence="2" id="KW-1185">Reference proteome</keyword>
<proteinExistence type="predicted"/>